<accession>A0A2P2QJA6</accession>
<dbReference type="AlphaFoldDB" id="A0A2P2QJA6"/>
<sequence>MDNDRENESCVIARLYQSVLRPFFFSFSFWVW</sequence>
<dbReference type="EMBL" id="GGEC01086483">
    <property type="protein sequence ID" value="MBX66967.1"/>
    <property type="molecule type" value="Transcribed_RNA"/>
</dbReference>
<organism evidence="1">
    <name type="scientific">Rhizophora mucronata</name>
    <name type="common">Asiatic mangrove</name>
    <dbReference type="NCBI Taxonomy" id="61149"/>
    <lineage>
        <taxon>Eukaryota</taxon>
        <taxon>Viridiplantae</taxon>
        <taxon>Streptophyta</taxon>
        <taxon>Embryophyta</taxon>
        <taxon>Tracheophyta</taxon>
        <taxon>Spermatophyta</taxon>
        <taxon>Magnoliopsida</taxon>
        <taxon>eudicotyledons</taxon>
        <taxon>Gunneridae</taxon>
        <taxon>Pentapetalae</taxon>
        <taxon>rosids</taxon>
        <taxon>fabids</taxon>
        <taxon>Malpighiales</taxon>
        <taxon>Rhizophoraceae</taxon>
        <taxon>Rhizophora</taxon>
    </lineage>
</organism>
<evidence type="ECO:0000313" key="1">
    <source>
        <dbReference type="EMBL" id="MBX66967.1"/>
    </source>
</evidence>
<reference evidence="1" key="1">
    <citation type="submission" date="2018-02" db="EMBL/GenBank/DDBJ databases">
        <title>Rhizophora mucronata_Transcriptome.</title>
        <authorList>
            <person name="Meera S.P."/>
            <person name="Sreeshan A."/>
            <person name="Augustine A."/>
        </authorList>
    </citation>
    <scope>NUCLEOTIDE SEQUENCE</scope>
    <source>
        <tissue evidence="1">Leaf</tissue>
    </source>
</reference>
<protein>
    <submittedName>
        <fullName evidence="1">Uncharacterized protein</fullName>
    </submittedName>
</protein>
<name>A0A2P2QJA6_RHIMU</name>
<proteinExistence type="predicted"/>